<comment type="caution">
    <text evidence="1">The sequence shown here is derived from an EMBL/GenBank/DDBJ whole genome shotgun (WGS) entry which is preliminary data.</text>
</comment>
<gene>
    <name evidence="1" type="ORF">JAO74_09475</name>
</gene>
<evidence type="ECO:0000313" key="1">
    <source>
        <dbReference type="EMBL" id="MBJ6122020.1"/>
    </source>
</evidence>
<organism evidence="1 2">
    <name type="scientific">Sphingomonas mollis</name>
    <dbReference type="NCBI Taxonomy" id="2795726"/>
    <lineage>
        <taxon>Bacteria</taxon>
        <taxon>Pseudomonadati</taxon>
        <taxon>Pseudomonadota</taxon>
        <taxon>Alphaproteobacteria</taxon>
        <taxon>Sphingomonadales</taxon>
        <taxon>Sphingomonadaceae</taxon>
        <taxon>Sphingomonas</taxon>
    </lineage>
</organism>
<dbReference type="Proteomes" id="UP000640426">
    <property type="component" value="Unassembled WGS sequence"/>
</dbReference>
<accession>A0ABS0XPQ0</accession>
<protein>
    <recommendedName>
        <fullName evidence="3">TonB C-terminal domain-containing protein</fullName>
    </recommendedName>
</protein>
<keyword evidence="2" id="KW-1185">Reference proteome</keyword>
<dbReference type="RefSeq" id="WP_199037312.1">
    <property type="nucleotide sequence ID" value="NZ_JAELXS010000004.1"/>
</dbReference>
<proteinExistence type="predicted"/>
<name>A0ABS0XPQ0_9SPHN</name>
<evidence type="ECO:0000313" key="2">
    <source>
        <dbReference type="Proteomes" id="UP000640426"/>
    </source>
</evidence>
<sequence length="127" mass="13229">MIAALLLAATQAALSPPPVADWDRLPAFPVPRAADIVDGAAFVRGEIESGHCHPVPAPATGGVRLIAPVAILVGPTGIVRQIVPQAIGCPTIEQYTVGYLLSLTRTGAGAAPSPEPGWYRLVVSYRW</sequence>
<evidence type="ECO:0008006" key="3">
    <source>
        <dbReference type="Google" id="ProtNLM"/>
    </source>
</evidence>
<reference evidence="2" key="1">
    <citation type="submission" date="2020-12" db="EMBL/GenBank/DDBJ databases">
        <title>Hymenobacter sp.</title>
        <authorList>
            <person name="Kim M.K."/>
        </authorList>
    </citation>
    <scope>NUCLEOTIDE SEQUENCE [LARGE SCALE GENOMIC DNA]</scope>
    <source>
        <strain evidence="2">BT553</strain>
    </source>
</reference>
<dbReference type="EMBL" id="JAELXS010000004">
    <property type="protein sequence ID" value="MBJ6122020.1"/>
    <property type="molecule type" value="Genomic_DNA"/>
</dbReference>